<feature type="compositionally biased region" description="Polar residues" evidence="1">
    <location>
        <begin position="95"/>
        <end position="109"/>
    </location>
</feature>
<keyword evidence="3" id="KW-1185">Reference proteome</keyword>
<proteinExistence type="predicted"/>
<feature type="region of interest" description="Disordered" evidence="1">
    <location>
        <begin position="1"/>
        <end position="120"/>
    </location>
</feature>
<name>A0A6A6USR0_9PEZI</name>
<protein>
    <submittedName>
        <fullName evidence="2">Uncharacterized protein</fullName>
    </submittedName>
</protein>
<feature type="compositionally biased region" description="Polar residues" evidence="1">
    <location>
        <begin position="23"/>
        <end position="36"/>
    </location>
</feature>
<gene>
    <name evidence="2" type="ORF">BT63DRAFT_35964</name>
</gene>
<reference evidence="2" key="1">
    <citation type="journal article" date="2020" name="Stud. Mycol.">
        <title>101 Dothideomycetes genomes: a test case for predicting lifestyles and emergence of pathogens.</title>
        <authorList>
            <person name="Haridas S."/>
            <person name="Albert R."/>
            <person name="Binder M."/>
            <person name="Bloem J."/>
            <person name="Labutti K."/>
            <person name="Salamov A."/>
            <person name="Andreopoulos B."/>
            <person name="Baker S."/>
            <person name="Barry K."/>
            <person name="Bills G."/>
            <person name="Bluhm B."/>
            <person name="Cannon C."/>
            <person name="Castanera R."/>
            <person name="Culley D."/>
            <person name="Daum C."/>
            <person name="Ezra D."/>
            <person name="Gonzalez J."/>
            <person name="Henrissat B."/>
            <person name="Kuo A."/>
            <person name="Liang C."/>
            <person name="Lipzen A."/>
            <person name="Lutzoni F."/>
            <person name="Magnuson J."/>
            <person name="Mondo S."/>
            <person name="Nolan M."/>
            <person name="Ohm R."/>
            <person name="Pangilinan J."/>
            <person name="Park H.-J."/>
            <person name="Ramirez L."/>
            <person name="Alfaro M."/>
            <person name="Sun H."/>
            <person name="Tritt A."/>
            <person name="Yoshinaga Y."/>
            <person name="Zwiers L.-H."/>
            <person name="Turgeon B."/>
            <person name="Goodwin S."/>
            <person name="Spatafora J."/>
            <person name="Crous P."/>
            <person name="Grigoriev I."/>
        </authorList>
    </citation>
    <scope>NUCLEOTIDE SEQUENCE</scope>
    <source>
        <strain evidence="2">CBS 115976</strain>
    </source>
</reference>
<dbReference type="AlphaFoldDB" id="A0A6A6USR0"/>
<sequence>MGSQSVVTQANSSLRKLSPFPQPTSTKPLTQVQHLHTNLRRPAPSWYSRRPSIQLLHRPQHRHVERSNSTSQQSKHPTSTLTKQRKHAHSPARGQPSQRGELTANSNFPNGPRIPRIASV</sequence>
<accession>A0A6A6USR0</accession>
<dbReference type="EMBL" id="MU004230">
    <property type="protein sequence ID" value="KAF2675379.1"/>
    <property type="molecule type" value="Genomic_DNA"/>
</dbReference>
<evidence type="ECO:0000313" key="3">
    <source>
        <dbReference type="Proteomes" id="UP000799302"/>
    </source>
</evidence>
<evidence type="ECO:0000313" key="2">
    <source>
        <dbReference type="EMBL" id="KAF2675379.1"/>
    </source>
</evidence>
<organism evidence="2 3">
    <name type="scientific">Microthyrium microscopicum</name>
    <dbReference type="NCBI Taxonomy" id="703497"/>
    <lineage>
        <taxon>Eukaryota</taxon>
        <taxon>Fungi</taxon>
        <taxon>Dikarya</taxon>
        <taxon>Ascomycota</taxon>
        <taxon>Pezizomycotina</taxon>
        <taxon>Dothideomycetes</taxon>
        <taxon>Dothideomycetes incertae sedis</taxon>
        <taxon>Microthyriales</taxon>
        <taxon>Microthyriaceae</taxon>
        <taxon>Microthyrium</taxon>
    </lineage>
</organism>
<feature type="compositionally biased region" description="Polar residues" evidence="1">
    <location>
        <begin position="1"/>
        <end position="15"/>
    </location>
</feature>
<feature type="compositionally biased region" description="Polar residues" evidence="1">
    <location>
        <begin position="67"/>
        <end position="82"/>
    </location>
</feature>
<dbReference type="Proteomes" id="UP000799302">
    <property type="component" value="Unassembled WGS sequence"/>
</dbReference>
<evidence type="ECO:0000256" key="1">
    <source>
        <dbReference type="SAM" id="MobiDB-lite"/>
    </source>
</evidence>